<dbReference type="OrthoDB" id="1290266at2"/>
<dbReference type="STRING" id="351627.Csac_0342"/>
<protein>
    <submittedName>
        <fullName evidence="2">Uncharacterized protein</fullName>
    </submittedName>
</protein>
<reference evidence="2 3" key="1">
    <citation type="journal article" date="2008" name="Appl. Environ. Microbiol.">
        <title>Hydrogenomics of the extremely thermophilic bacterium Caldicellulosiruptor saccharolyticus.</title>
        <authorList>
            <person name="van de Werken H.J."/>
            <person name="Verhaart M.R."/>
            <person name="VanFossen A.L."/>
            <person name="Willquist K."/>
            <person name="Lewis D.L."/>
            <person name="Nichols J.D."/>
            <person name="Goorissen H.P."/>
            <person name="Mongodin E.F."/>
            <person name="Nelson K.E."/>
            <person name="van Niel E.W."/>
            <person name="Stams A.J."/>
            <person name="Ward D.E."/>
            <person name="de Vos W.M."/>
            <person name="van der Oost J."/>
            <person name="Kelly R.M."/>
            <person name="Kengen S.W."/>
        </authorList>
    </citation>
    <scope>NUCLEOTIDE SEQUENCE [LARGE SCALE GENOMIC DNA]</scope>
    <source>
        <strain evidence="3">ATCC 43494 / DSM 8903 / Tp8T 6331</strain>
    </source>
</reference>
<accession>A4XGE8</accession>
<feature type="chain" id="PRO_5038826382" evidence="1">
    <location>
        <begin position="22"/>
        <end position="742"/>
    </location>
</feature>
<sequence>MTKRLVAFAVIIMFISTFSTAIFATGIQNLPEKAHFSIEPKGNAVEILKGNQVVAKILPPELLNNTSTKKSKEIFTIDIPFIENGAIKWRIEKSEPSDISFLTEGKNKVLKLDFHTMNAFYKITSPYISLKDEYQSVMLSFDYKVDYQNLIHFKEEENVNVEIAIFGENKTKILSLPEKLKLTPGWGTFKTSFSLPIDARYITFEVSQNGKNVKTVQFRNFKIGFVKPSKYSFALKRVDKYNNLIEQVFENGFQKITRKVFVSSSEDVINVEEILKSKEDHQVFKEYSPVVFESKPLFILKRDYSISKFTSPMYVTDSLSDFYLKLYNCAMGYTNNYDSIETYNLKNKANVFLFFSNSDDIKYFLIGKNKEHIWTTTQLFKKGFEKSFTYSIFPADFGYAIKSRAPDGRKGILVFSNHADSNMISIIKAIMFGTTDTKDSSYMKKGFVGYKIPITWGFFYKSIKGIPGFDNPEYKKLIEFLAQKGIEVVLHTASPIAKENTPQLIEKALNATSYLKLDDWIDHSLSDGTRCGDLKSEGAIKTSKNYTFNLFLKHGYKYCWSYLDVKLDDLNMLEPNQVNKHPQIFFKNYNFGEGDSLYQWNSVRYRNLLSMLTKPRLEKFVNENGVCIIHDYFAHPMQKRKFFIVKNKNVYISRQLDNNLKLVAIFRDKKLLWVPTVKQFVNYKIALKNVIITPLDKSALLVDNKNGFDIKGFTLITILQNGQERRIVTTLVPGINIISLPQ</sequence>
<keyword evidence="1" id="KW-0732">Signal</keyword>
<feature type="signal peptide" evidence="1">
    <location>
        <begin position="1"/>
        <end position="21"/>
    </location>
</feature>
<dbReference type="Proteomes" id="UP000000256">
    <property type="component" value="Chromosome"/>
</dbReference>
<gene>
    <name evidence="2" type="ordered locus">Csac_0342</name>
</gene>
<dbReference type="RefSeq" id="WP_011915938.1">
    <property type="nucleotide sequence ID" value="NC_009437.1"/>
</dbReference>
<dbReference type="EMBL" id="CP000679">
    <property type="protein sequence ID" value="ABP65983.2"/>
    <property type="molecule type" value="Genomic_DNA"/>
</dbReference>
<keyword evidence="3" id="KW-1185">Reference proteome</keyword>
<evidence type="ECO:0000313" key="2">
    <source>
        <dbReference type="EMBL" id="ABP65983.2"/>
    </source>
</evidence>
<dbReference type="AlphaFoldDB" id="A4XGE8"/>
<dbReference type="eggNOG" id="ENOG5033I1B">
    <property type="taxonomic scope" value="Bacteria"/>
</dbReference>
<dbReference type="HOGENOM" id="CLU_374958_0_0_9"/>
<evidence type="ECO:0000256" key="1">
    <source>
        <dbReference type="SAM" id="SignalP"/>
    </source>
</evidence>
<organism evidence="2 3">
    <name type="scientific">Caldicellulosiruptor saccharolyticus (strain ATCC 43494 / DSM 8903 / Tp8T 6331)</name>
    <dbReference type="NCBI Taxonomy" id="351627"/>
    <lineage>
        <taxon>Bacteria</taxon>
        <taxon>Bacillati</taxon>
        <taxon>Bacillota</taxon>
        <taxon>Bacillota incertae sedis</taxon>
        <taxon>Caldicellulosiruptorales</taxon>
        <taxon>Caldicellulosiruptoraceae</taxon>
        <taxon>Caldicellulosiruptor</taxon>
    </lineage>
</organism>
<name>A4XGE8_CALS8</name>
<dbReference type="KEGG" id="csc:Csac_0342"/>
<proteinExistence type="predicted"/>
<evidence type="ECO:0000313" key="3">
    <source>
        <dbReference type="Proteomes" id="UP000000256"/>
    </source>
</evidence>